<reference evidence="1" key="1">
    <citation type="journal article" date="2023" name="Front. Microbiol.">
        <title>Genomic-based phylogenetic and metabolic analyses of the genus Natronomonas, and description of Natronomonas aquatica sp. nov.</title>
        <authorList>
            <person name="Garcia-Roldan A."/>
            <person name="Duran-Viseras A."/>
            <person name="de la Haba R.R."/>
            <person name="Corral P."/>
            <person name="Sanchez-Porro C."/>
            <person name="Ventosa A."/>
        </authorList>
    </citation>
    <scope>NUCLEOTIDE SEQUENCE</scope>
    <source>
        <strain evidence="1">F2-12</strain>
    </source>
</reference>
<accession>A0A9R1D637</accession>
<evidence type="ECO:0000313" key="2">
    <source>
        <dbReference type="Proteomes" id="UP001139494"/>
    </source>
</evidence>
<dbReference type="EMBL" id="JAHLKM010000012">
    <property type="protein sequence ID" value="MCQ4333806.1"/>
    <property type="molecule type" value="Genomic_DNA"/>
</dbReference>
<dbReference type="RefSeq" id="WP_256029831.1">
    <property type="nucleotide sequence ID" value="NZ_JAHLKM010000012.1"/>
</dbReference>
<comment type="caution">
    <text evidence="1">The sequence shown here is derived from an EMBL/GenBank/DDBJ whole genome shotgun (WGS) entry which is preliminary data.</text>
</comment>
<evidence type="ECO:0000313" key="1">
    <source>
        <dbReference type="EMBL" id="MCQ4333806.1"/>
    </source>
</evidence>
<dbReference type="AlphaFoldDB" id="A0A9R1D637"/>
<keyword evidence="2" id="KW-1185">Reference proteome</keyword>
<name>A0A9R1D637_9EURY</name>
<protein>
    <submittedName>
        <fullName evidence="1">Uncharacterized protein</fullName>
    </submittedName>
</protein>
<dbReference type="Proteomes" id="UP001139494">
    <property type="component" value="Unassembled WGS sequence"/>
</dbReference>
<organism evidence="1 2">
    <name type="scientific">Natronomonas aquatica</name>
    <dbReference type="NCBI Taxonomy" id="2841590"/>
    <lineage>
        <taxon>Archaea</taxon>
        <taxon>Methanobacteriati</taxon>
        <taxon>Methanobacteriota</taxon>
        <taxon>Stenosarchaea group</taxon>
        <taxon>Halobacteria</taxon>
        <taxon>Halobacteriales</taxon>
        <taxon>Natronomonadaceae</taxon>
        <taxon>Natronomonas</taxon>
    </lineage>
</organism>
<sequence>MTSDFSFDGEIESTEEFETAMKELFLMALRNDVQPWGSWVLRTDGVAQDLEVMVFELGEGAGSDGIREEE</sequence>
<gene>
    <name evidence="1" type="ORF">KM295_09995</name>
</gene>
<proteinExistence type="predicted"/>